<dbReference type="Proteomes" id="UP001498771">
    <property type="component" value="Unassembled WGS sequence"/>
</dbReference>
<keyword evidence="5 7" id="KW-0808">Transferase</keyword>
<comment type="pathway">
    <text evidence="7">Protein modification; protein glycosylation.</text>
</comment>
<evidence type="ECO:0000256" key="7">
    <source>
        <dbReference type="RuleBase" id="RU367136"/>
    </source>
</evidence>
<accession>A0ABR1F5K3</accession>
<evidence type="ECO:0000259" key="9">
    <source>
        <dbReference type="Pfam" id="PF00534"/>
    </source>
</evidence>
<comment type="catalytic activity">
    <reaction evidence="7">
        <text>a beta-D-Man-(1-&gt;4)-beta-D-GlcNAc-(1-&gt;4)-alpha-D-GlcNAc-diphospho-di-trans,poly-cis-dolichol + GDP-alpha-D-mannose = an alpha-D-Man-(1-&gt;3)-beta-D-Man-(1-&gt;4)-beta-D-GlcNAc-(1-&gt;4)-alpha-D-GlcNAc-diphospho-di-trans,poly-cis-dolichol + GDP + H(+)</text>
        <dbReference type="Rhea" id="RHEA:29515"/>
        <dbReference type="Rhea" id="RHEA-COMP:19511"/>
        <dbReference type="Rhea" id="RHEA-COMP:19513"/>
        <dbReference type="ChEBI" id="CHEBI:15378"/>
        <dbReference type="ChEBI" id="CHEBI:57527"/>
        <dbReference type="ChEBI" id="CHEBI:58189"/>
        <dbReference type="ChEBI" id="CHEBI:58472"/>
        <dbReference type="ChEBI" id="CHEBI:132510"/>
        <dbReference type="EC" id="2.4.1.132"/>
    </reaction>
    <physiologicalReaction direction="left-to-right" evidence="7">
        <dbReference type="Rhea" id="RHEA:29516"/>
    </physiologicalReaction>
</comment>
<keyword evidence="11" id="KW-1185">Reference proteome</keyword>
<sequence>MRIAFIHPDLGIGGAERLVVDAAIGLQDLGHAVTIYTSRCDRTHCFEEISSGQLDVQVRGDRFVPRTVLGRFAILCAIVRQLVLCFYLLRWKNAEFDAVFVDQLSFCVPLLKYGLDRPAIAASSSRSSSSSSSSSSSPKRTKKSTKILFYCHFPDKLLAHRTSALKKLYRIPFDAAESISTAAADIIVVNSRFTQGVFRREFPSIDRIPDVVYPCVSDSSSSSTLNEAVFNVLTASGRKIALSINRFERKKSVDLAIRAYAALRSNRDFSNSALVIAGGYDFSVAENVGYLAELERLCDNLAIAHRTIFELDTHVTELADALAQSASFSSSSSSSARAGVVIFLPSVSSTTRTALLRASRALLYTPENEHFGIVPLEAMLERKPVLAATSGGPLETIADGVTGWLRDAQVTTWAPVLNYILFEAEMRELSEMGERGRGMVLEKFSRGKMAATIEKCFLDAIANDPLSYSPPSSSSSSSSRTTTTAYTPDEGPALMRSPRKRDAAWIAFLGWAVYYCKYGFSLTMPSASEAVVGGAVVLVVYYALF</sequence>
<dbReference type="InterPro" id="IPR027054">
    <property type="entry name" value="ALG2"/>
</dbReference>
<dbReference type="SUPFAM" id="SSF53756">
    <property type="entry name" value="UDP-Glycosyltransferase/glycogen phosphorylase"/>
    <property type="match status" value="1"/>
</dbReference>
<comment type="subcellular location">
    <subcellularLocation>
        <location evidence="2 7">Endoplasmic reticulum membrane</location>
    </subcellularLocation>
</comment>
<dbReference type="Pfam" id="PF00534">
    <property type="entry name" value="Glycos_transf_1"/>
    <property type="match status" value="2"/>
</dbReference>
<feature type="domain" description="Glycosyl transferase family 1" evidence="9">
    <location>
        <begin position="341"/>
        <end position="428"/>
    </location>
</feature>
<evidence type="ECO:0000256" key="1">
    <source>
        <dbReference type="ARBA" id="ARBA00003142"/>
    </source>
</evidence>
<gene>
    <name evidence="10" type="ORF">BZA70DRAFT_173251</name>
</gene>
<evidence type="ECO:0000256" key="3">
    <source>
        <dbReference type="ARBA" id="ARBA00019218"/>
    </source>
</evidence>
<comment type="caution">
    <text evidence="10">The sequence shown here is derived from an EMBL/GenBank/DDBJ whole genome shotgun (WGS) entry which is preliminary data.</text>
</comment>
<evidence type="ECO:0000256" key="4">
    <source>
        <dbReference type="ARBA" id="ARBA00022676"/>
    </source>
</evidence>
<dbReference type="GeneID" id="90035387"/>
<protein>
    <recommendedName>
        <fullName evidence="3 7">Alpha-1,3/1,6-mannosyltransferase ALG2</fullName>
        <ecNumber evidence="7">2.4.1.132</ecNumber>
        <ecNumber evidence="7">2.4.1.257</ecNumber>
    </recommendedName>
    <alternativeName>
        <fullName evidence="7">GDP-Man:Man(1)GlcNAc(2)-PP-Dol alpha-1,3-mannosyltransferase</fullName>
    </alternativeName>
</protein>
<comment type="function">
    <text evidence="1 7">Mannosylates Man(2)GlcNAc(2)-dolichol diphosphate and Man(1)GlcNAc(2)-dolichol diphosphate to form Man(3)GlcNAc(2)-dolichol diphosphate.</text>
</comment>
<dbReference type="RefSeq" id="XP_064768129.1">
    <property type="nucleotide sequence ID" value="XM_064909875.1"/>
</dbReference>
<evidence type="ECO:0000313" key="11">
    <source>
        <dbReference type="Proteomes" id="UP001498771"/>
    </source>
</evidence>
<evidence type="ECO:0000256" key="2">
    <source>
        <dbReference type="ARBA" id="ARBA00004586"/>
    </source>
</evidence>
<dbReference type="CDD" id="cd03805">
    <property type="entry name" value="GT4_ALG2-like"/>
    <property type="match status" value="1"/>
</dbReference>
<evidence type="ECO:0000256" key="6">
    <source>
        <dbReference type="ARBA" id="ARBA00022824"/>
    </source>
</evidence>
<feature type="region of interest" description="Disordered" evidence="8">
    <location>
        <begin position="468"/>
        <end position="494"/>
    </location>
</feature>
<evidence type="ECO:0000256" key="8">
    <source>
        <dbReference type="SAM" id="MobiDB-lite"/>
    </source>
</evidence>
<dbReference type="EC" id="2.4.1.257" evidence="7"/>
<evidence type="ECO:0000313" key="10">
    <source>
        <dbReference type="EMBL" id="KAK7205096.1"/>
    </source>
</evidence>
<dbReference type="EMBL" id="JBBJBU010000006">
    <property type="protein sequence ID" value="KAK7205096.1"/>
    <property type="molecule type" value="Genomic_DNA"/>
</dbReference>
<dbReference type="PANTHER" id="PTHR45918">
    <property type="entry name" value="ALPHA-1,3/1,6-MANNOSYLTRANSFERASE ALG2"/>
    <property type="match status" value="1"/>
</dbReference>
<keyword evidence="6 7" id="KW-0256">Endoplasmic reticulum</keyword>
<dbReference type="Gene3D" id="3.40.50.2000">
    <property type="entry name" value="Glycogen Phosphorylase B"/>
    <property type="match status" value="2"/>
</dbReference>
<feature type="compositionally biased region" description="Low complexity" evidence="8">
    <location>
        <begin position="468"/>
        <end position="488"/>
    </location>
</feature>
<dbReference type="InterPro" id="IPR001296">
    <property type="entry name" value="Glyco_trans_1"/>
</dbReference>
<keyword evidence="4 7" id="KW-0328">Glycosyltransferase</keyword>
<comment type="similarity">
    <text evidence="7">Belongs to the glycosyltransferase group 1 family.</text>
</comment>
<comment type="catalytic activity">
    <reaction evidence="7">
        <text>an alpha-D-Man-(1-&gt;3)-beta-D-Man-(1-&gt;4)-beta-D-GlcNAc-(1-&gt;4)-alpha-D-GlcNAc-diphospho-di-trans,poly-cis-dolichol + GDP-alpha-D-mannose = an alpha-D-Man-(1-&gt;3)-[alpha-D-Man-(1-&gt;6)]-beta-D-Man-(1-&gt;4)-beta-D-GlcNAc-(1-&gt;4)-alpha-D-GlcNAc-diphospho-di-trans,poly-cis-dolichol + GDP + H(+)</text>
        <dbReference type="Rhea" id="RHEA:29519"/>
        <dbReference type="Rhea" id="RHEA-COMP:19513"/>
        <dbReference type="Rhea" id="RHEA-COMP:19515"/>
        <dbReference type="ChEBI" id="CHEBI:15378"/>
        <dbReference type="ChEBI" id="CHEBI:57527"/>
        <dbReference type="ChEBI" id="CHEBI:58189"/>
        <dbReference type="ChEBI" id="CHEBI:132510"/>
        <dbReference type="ChEBI" id="CHEBI:132511"/>
        <dbReference type="EC" id="2.4.1.257"/>
    </reaction>
    <physiologicalReaction direction="left-to-right" evidence="7">
        <dbReference type="Rhea" id="RHEA:29520"/>
    </physiologicalReaction>
</comment>
<proteinExistence type="inferred from homology"/>
<feature type="domain" description="Glycosyl transferase family 1" evidence="9">
    <location>
        <begin position="234"/>
        <end position="333"/>
    </location>
</feature>
<dbReference type="PANTHER" id="PTHR45918:SF1">
    <property type="entry name" value="ALPHA-1,3_1,6-MANNOSYLTRANSFERASE ALG2"/>
    <property type="match status" value="1"/>
</dbReference>
<evidence type="ECO:0000256" key="5">
    <source>
        <dbReference type="ARBA" id="ARBA00022679"/>
    </source>
</evidence>
<name>A0ABR1F5K3_9ASCO</name>
<organism evidence="10 11">
    <name type="scientific">Myxozyma melibiosi</name>
    <dbReference type="NCBI Taxonomy" id="54550"/>
    <lineage>
        <taxon>Eukaryota</taxon>
        <taxon>Fungi</taxon>
        <taxon>Dikarya</taxon>
        <taxon>Ascomycota</taxon>
        <taxon>Saccharomycotina</taxon>
        <taxon>Lipomycetes</taxon>
        <taxon>Lipomycetales</taxon>
        <taxon>Lipomycetaceae</taxon>
        <taxon>Myxozyma</taxon>
    </lineage>
</organism>
<dbReference type="EC" id="2.4.1.132" evidence="7"/>
<reference evidence="10 11" key="1">
    <citation type="submission" date="2024-03" db="EMBL/GenBank/DDBJ databases">
        <title>Genome-scale model development and genomic sequencing of the oleaginous clade Lipomyces.</title>
        <authorList>
            <consortium name="Lawrence Berkeley National Laboratory"/>
            <person name="Czajka J.J."/>
            <person name="Han Y."/>
            <person name="Kim J."/>
            <person name="Mondo S.J."/>
            <person name="Hofstad B.A."/>
            <person name="Robles A."/>
            <person name="Haridas S."/>
            <person name="Riley R."/>
            <person name="LaButti K."/>
            <person name="Pangilinan J."/>
            <person name="Andreopoulos W."/>
            <person name="Lipzen A."/>
            <person name="Yan J."/>
            <person name="Wang M."/>
            <person name="Ng V."/>
            <person name="Grigoriev I.V."/>
            <person name="Spatafora J.W."/>
            <person name="Magnuson J.K."/>
            <person name="Baker S.E."/>
            <person name="Pomraning K.R."/>
        </authorList>
    </citation>
    <scope>NUCLEOTIDE SEQUENCE [LARGE SCALE GENOMIC DNA]</scope>
    <source>
        <strain evidence="10 11">Phaff 52-87</strain>
    </source>
</reference>